<dbReference type="InterPro" id="IPR059179">
    <property type="entry name" value="MLKL-like_MCAfunc"/>
</dbReference>
<gene>
    <name evidence="2" type="ORF">AAF712_007975</name>
</gene>
<dbReference type="CDD" id="cd21037">
    <property type="entry name" value="MLKL_NTD"/>
    <property type="match status" value="1"/>
</dbReference>
<name>A0ABR2ZWH6_9AGAR</name>
<keyword evidence="3" id="KW-1185">Reference proteome</keyword>
<evidence type="ECO:0000313" key="3">
    <source>
        <dbReference type="Proteomes" id="UP001437256"/>
    </source>
</evidence>
<reference evidence="2 3" key="1">
    <citation type="submission" date="2024-05" db="EMBL/GenBank/DDBJ databases">
        <title>A draft genome resource for the thread blight pathogen Marasmius tenuissimus strain MS-2.</title>
        <authorList>
            <person name="Yulfo-Soto G.E."/>
            <person name="Baruah I.K."/>
            <person name="Amoako-Attah I."/>
            <person name="Bukari Y."/>
            <person name="Meinhardt L.W."/>
            <person name="Bailey B.A."/>
            <person name="Cohen S.P."/>
        </authorList>
    </citation>
    <scope>NUCLEOTIDE SEQUENCE [LARGE SCALE GENOMIC DNA]</scope>
    <source>
        <strain evidence="2 3">MS-2</strain>
    </source>
</reference>
<proteinExistence type="predicted"/>
<protein>
    <submittedName>
        <fullName evidence="2">Uncharacterized protein</fullName>
    </submittedName>
</protein>
<organism evidence="2 3">
    <name type="scientific">Marasmius tenuissimus</name>
    <dbReference type="NCBI Taxonomy" id="585030"/>
    <lineage>
        <taxon>Eukaryota</taxon>
        <taxon>Fungi</taxon>
        <taxon>Dikarya</taxon>
        <taxon>Basidiomycota</taxon>
        <taxon>Agaricomycotina</taxon>
        <taxon>Agaricomycetes</taxon>
        <taxon>Agaricomycetidae</taxon>
        <taxon>Agaricales</taxon>
        <taxon>Marasmiineae</taxon>
        <taxon>Marasmiaceae</taxon>
        <taxon>Marasmius</taxon>
    </lineage>
</organism>
<comment type="caution">
    <text evidence="2">The sequence shown here is derived from an EMBL/GenBank/DDBJ whole genome shotgun (WGS) entry which is preliminary data.</text>
</comment>
<feature type="region of interest" description="Disordered" evidence="1">
    <location>
        <begin position="224"/>
        <end position="244"/>
    </location>
</feature>
<evidence type="ECO:0000313" key="2">
    <source>
        <dbReference type="EMBL" id="KAL0065139.1"/>
    </source>
</evidence>
<sequence length="244" mass="27123">MRFLSSSTKSKNQSEEAAEHTANDDLIAISEVSGLVLETLQDVARLAPAPYLSDISSVALRILKAVKTSKENTQCFEKLGVDTCNLVYAIVANCLRLTENNKALSADLQGNLRQLSSFLKQVEGYIDKQSRRSRISRFLTHKSESEAVRGYRDGLKHCLHSFGLQPDITIHELATKIEEQRANGEPVEDQSYAEREGSDFHTTFSGFSSGSFSGNFRVDNVAGDQRNRSDETHSFTTRSFNGSY</sequence>
<feature type="compositionally biased region" description="Polar residues" evidence="1">
    <location>
        <begin position="234"/>
        <end position="244"/>
    </location>
</feature>
<dbReference type="Proteomes" id="UP001437256">
    <property type="component" value="Unassembled WGS sequence"/>
</dbReference>
<dbReference type="EMBL" id="JBBXMP010000052">
    <property type="protein sequence ID" value="KAL0065139.1"/>
    <property type="molecule type" value="Genomic_DNA"/>
</dbReference>
<dbReference type="InterPro" id="IPR036537">
    <property type="entry name" value="Adaptor_Cbl_N_dom_sf"/>
</dbReference>
<dbReference type="Gene3D" id="1.20.930.20">
    <property type="entry name" value="Adaptor protein Cbl, N-terminal domain"/>
    <property type="match status" value="1"/>
</dbReference>
<evidence type="ECO:0000256" key="1">
    <source>
        <dbReference type="SAM" id="MobiDB-lite"/>
    </source>
</evidence>
<accession>A0ABR2ZWH6</accession>